<proteinExistence type="predicted"/>
<sequence>MKFLALFTIAAAALPSALAFCCHGILGQPCADGTKGTPCCATQSCNIFCCACGGHCRTNGKRDVFSNLESREVSDAFAMADADNSGNVTLDQYLYYMHAPTAEGEEKTVYIDWFKKLVPSTCPHHPLRSCDTDVDVMKRHDKNGDGVITPDEISLQ</sequence>
<evidence type="ECO:0000256" key="1">
    <source>
        <dbReference type="ARBA" id="ARBA00022837"/>
    </source>
</evidence>
<dbReference type="PROSITE" id="PS00018">
    <property type="entry name" value="EF_HAND_1"/>
    <property type="match status" value="1"/>
</dbReference>
<dbReference type="EMBL" id="MU853883">
    <property type="protein sequence ID" value="KAK3936448.1"/>
    <property type="molecule type" value="Genomic_DNA"/>
</dbReference>
<gene>
    <name evidence="4" type="ORF">QBC46DRAFT_419196</name>
</gene>
<accession>A0AAN6N1H4</accession>
<evidence type="ECO:0000313" key="4">
    <source>
        <dbReference type="EMBL" id="KAK3936448.1"/>
    </source>
</evidence>
<keyword evidence="1" id="KW-0106">Calcium</keyword>
<evidence type="ECO:0000313" key="5">
    <source>
        <dbReference type="Proteomes" id="UP001303473"/>
    </source>
</evidence>
<dbReference type="Proteomes" id="UP001303473">
    <property type="component" value="Unassembled WGS sequence"/>
</dbReference>
<evidence type="ECO:0000259" key="3">
    <source>
        <dbReference type="PROSITE" id="PS50222"/>
    </source>
</evidence>
<feature type="signal peptide" evidence="2">
    <location>
        <begin position="1"/>
        <end position="19"/>
    </location>
</feature>
<organism evidence="4 5">
    <name type="scientific">Diplogelasinospora grovesii</name>
    <dbReference type="NCBI Taxonomy" id="303347"/>
    <lineage>
        <taxon>Eukaryota</taxon>
        <taxon>Fungi</taxon>
        <taxon>Dikarya</taxon>
        <taxon>Ascomycota</taxon>
        <taxon>Pezizomycotina</taxon>
        <taxon>Sordariomycetes</taxon>
        <taxon>Sordariomycetidae</taxon>
        <taxon>Sordariales</taxon>
        <taxon>Diplogelasinosporaceae</taxon>
        <taxon>Diplogelasinospora</taxon>
    </lineage>
</organism>
<protein>
    <recommendedName>
        <fullName evidence="3">EF-hand domain-containing protein</fullName>
    </recommendedName>
</protein>
<feature type="domain" description="EF-hand" evidence="3">
    <location>
        <begin position="68"/>
        <end position="103"/>
    </location>
</feature>
<dbReference type="InterPro" id="IPR018247">
    <property type="entry name" value="EF_Hand_1_Ca_BS"/>
</dbReference>
<reference evidence="5" key="1">
    <citation type="journal article" date="2023" name="Mol. Phylogenet. Evol.">
        <title>Genome-scale phylogeny and comparative genomics of the fungal order Sordariales.</title>
        <authorList>
            <person name="Hensen N."/>
            <person name="Bonometti L."/>
            <person name="Westerberg I."/>
            <person name="Brannstrom I.O."/>
            <person name="Guillou S."/>
            <person name="Cros-Aarteil S."/>
            <person name="Calhoun S."/>
            <person name="Haridas S."/>
            <person name="Kuo A."/>
            <person name="Mondo S."/>
            <person name="Pangilinan J."/>
            <person name="Riley R."/>
            <person name="LaButti K."/>
            <person name="Andreopoulos B."/>
            <person name="Lipzen A."/>
            <person name="Chen C."/>
            <person name="Yan M."/>
            <person name="Daum C."/>
            <person name="Ng V."/>
            <person name="Clum A."/>
            <person name="Steindorff A."/>
            <person name="Ohm R.A."/>
            <person name="Martin F."/>
            <person name="Silar P."/>
            <person name="Natvig D.O."/>
            <person name="Lalanne C."/>
            <person name="Gautier V."/>
            <person name="Ament-Velasquez S.L."/>
            <person name="Kruys A."/>
            <person name="Hutchinson M.I."/>
            <person name="Powell A.J."/>
            <person name="Barry K."/>
            <person name="Miller A.N."/>
            <person name="Grigoriev I.V."/>
            <person name="Debuchy R."/>
            <person name="Gladieux P."/>
            <person name="Hiltunen Thoren M."/>
            <person name="Johannesson H."/>
        </authorList>
    </citation>
    <scope>NUCLEOTIDE SEQUENCE [LARGE SCALE GENOMIC DNA]</scope>
    <source>
        <strain evidence="5">CBS 340.73</strain>
    </source>
</reference>
<dbReference type="Gene3D" id="1.10.238.10">
    <property type="entry name" value="EF-hand"/>
    <property type="match status" value="1"/>
</dbReference>
<keyword evidence="5" id="KW-1185">Reference proteome</keyword>
<dbReference type="InterPro" id="IPR002048">
    <property type="entry name" value="EF_hand_dom"/>
</dbReference>
<dbReference type="SUPFAM" id="SSF47473">
    <property type="entry name" value="EF-hand"/>
    <property type="match status" value="1"/>
</dbReference>
<comment type="caution">
    <text evidence="4">The sequence shown here is derived from an EMBL/GenBank/DDBJ whole genome shotgun (WGS) entry which is preliminary data.</text>
</comment>
<dbReference type="Pfam" id="PF13202">
    <property type="entry name" value="EF-hand_5"/>
    <property type="match status" value="1"/>
</dbReference>
<dbReference type="AlphaFoldDB" id="A0AAN6N1H4"/>
<dbReference type="GO" id="GO:0005509">
    <property type="term" value="F:calcium ion binding"/>
    <property type="evidence" value="ECO:0007669"/>
    <property type="project" value="InterPro"/>
</dbReference>
<keyword evidence="2" id="KW-0732">Signal</keyword>
<name>A0AAN6N1H4_9PEZI</name>
<feature type="domain" description="EF-hand" evidence="3">
    <location>
        <begin position="135"/>
        <end position="156"/>
    </location>
</feature>
<feature type="chain" id="PRO_5042913439" description="EF-hand domain-containing protein" evidence="2">
    <location>
        <begin position="20"/>
        <end position="156"/>
    </location>
</feature>
<dbReference type="InterPro" id="IPR011992">
    <property type="entry name" value="EF-hand-dom_pair"/>
</dbReference>
<evidence type="ECO:0000256" key="2">
    <source>
        <dbReference type="SAM" id="SignalP"/>
    </source>
</evidence>
<dbReference type="PROSITE" id="PS50222">
    <property type="entry name" value="EF_HAND_2"/>
    <property type="match status" value="2"/>
</dbReference>